<dbReference type="PIRSF" id="PIRSF004699">
    <property type="entry name" value="UCP004699_CBS_ParB"/>
    <property type="match status" value="1"/>
</dbReference>
<name>A0A832YSR5_9EURY</name>
<dbReference type="SUPFAM" id="SSF54631">
    <property type="entry name" value="CBS-domain pair"/>
    <property type="match status" value="1"/>
</dbReference>
<reference evidence="4" key="1">
    <citation type="journal article" date="2020" name="ISME J.">
        <title>Gammaproteobacteria mediating utilization of methyl-, sulfur- and petroleum organic compounds in deep ocean hydrothermal plumes.</title>
        <authorList>
            <person name="Zhou Z."/>
            <person name="Liu Y."/>
            <person name="Pan J."/>
            <person name="Cron B.R."/>
            <person name="Toner B.M."/>
            <person name="Anantharaman K."/>
            <person name="Breier J.A."/>
            <person name="Dick G.J."/>
            <person name="Li M."/>
        </authorList>
    </citation>
    <scope>NUCLEOTIDE SEQUENCE</scope>
    <source>
        <strain evidence="4">SZUA-1385</strain>
    </source>
</reference>
<dbReference type="Gene3D" id="3.10.580.10">
    <property type="entry name" value="CBS-domain"/>
    <property type="match status" value="2"/>
</dbReference>
<dbReference type="InterPro" id="IPR046342">
    <property type="entry name" value="CBS_dom_sf"/>
</dbReference>
<dbReference type="CDD" id="cd04610">
    <property type="entry name" value="CBS_pair_ParBc_assoc"/>
    <property type="match status" value="1"/>
</dbReference>
<dbReference type="Gene3D" id="3.90.1530.10">
    <property type="entry name" value="Conserved hypothetical protein from pyrococcus furiosus pfu- 392566-001, ParB domain"/>
    <property type="match status" value="1"/>
</dbReference>
<dbReference type="InterPro" id="IPR016427">
    <property type="entry name" value="UCP004699_CBS/ParB"/>
</dbReference>
<dbReference type="AlphaFoldDB" id="A0A832YSR5"/>
<dbReference type="InterPro" id="IPR000644">
    <property type="entry name" value="CBS_dom"/>
</dbReference>
<gene>
    <name evidence="4" type="ORF">EYG76_00595</name>
</gene>
<dbReference type="PROSITE" id="PS51371">
    <property type="entry name" value="CBS"/>
    <property type="match status" value="2"/>
</dbReference>
<comment type="caution">
    <text evidence="4">The sequence shown here is derived from an EMBL/GenBank/DDBJ whole genome shotgun (WGS) entry which is preliminary data.</text>
</comment>
<dbReference type="InterPro" id="IPR003115">
    <property type="entry name" value="ParB_N"/>
</dbReference>
<dbReference type="PANTHER" id="PTHR48108">
    <property type="entry name" value="CBS DOMAIN-CONTAINING PROTEIN CBSX2, CHLOROPLASTIC"/>
    <property type="match status" value="1"/>
</dbReference>
<dbReference type="SMART" id="SM00470">
    <property type="entry name" value="ParB"/>
    <property type="match status" value="1"/>
</dbReference>
<dbReference type="InterPro" id="IPR036086">
    <property type="entry name" value="ParB/Sulfiredoxin_sf"/>
</dbReference>
<sequence length="270" mass="31272">MVKVEEYMTRDVDYVDPEDCVKEVIELIKKTSHDTFPVVSKGKVVGIVSVHDLIGRDEEEKIKNLMVKREDMITTRPDVNIRDVGRIMFRTGFSKLPVIDKDNRLLGIITNTDVIRSQIEKTTPEKLNKILDTYRKLGYEVNLYKDSIPVYKIRPTQSKIYEDELQGRIYELKRGLAEPIIVIKKNSESKKNDYYILVDGHHRAIACNLSKIPLLEAYVIEIKTDKQLGIEKTAESQSLKTLDDVKIIDEDKNNSREIYELSSKRSSNFY</sequence>
<feature type="domain" description="CBS" evidence="3">
    <location>
        <begin position="66"/>
        <end position="125"/>
    </location>
</feature>
<evidence type="ECO:0000313" key="5">
    <source>
        <dbReference type="Proteomes" id="UP000605144"/>
    </source>
</evidence>
<feature type="domain" description="CBS" evidence="3">
    <location>
        <begin position="8"/>
        <end position="64"/>
    </location>
</feature>
<dbReference type="Proteomes" id="UP000605144">
    <property type="component" value="Unassembled WGS sequence"/>
</dbReference>
<organism evidence="4 5">
    <name type="scientific">Methanothermococcus okinawensis</name>
    <dbReference type="NCBI Taxonomy" id="155863"/>
    <lineage>
        <taxon>Archaea</taxon>
        <taxon>Methanobacteriati</taxon>
        <taxon>Methanobacteriota</taxon>
        <taxon>Methanomada group</taxon>
        <taxon>Methanococci</taxon>
        <taxon>Methanococcales</taxon>
        <taxon>Methanococcaceae</taxon>
        <taxon>Methanothermococcus</taxon>
    </lineage>
</organism>
<keyword evidence="2" id="KW-0129">CBS domain</keyword>
<accession>A0A832YSR5</accession>
<dbReference type="Pfam" id="PF00571">
    <property type="entry name" value="CBS"/>
    <property type="match status" value="2"/>
</dbReference>
<dbReference type="InterPro" id="IPR051462">
    <property type="entry name" value="CBS_domain-containing"/>
</dbReference>
<evidence type="ECO:0000259" key="3">
    <source>
        <dbReference type="PROSITE" id="PS51371"/>
    </source>
</evidence>
<protein>
    <submittedName>
        <fullName evidence="4">CBS domain-containing protein</fullName>
    </submittedName>
</protein>
<keyword evidence="1" id="KW-0677">Repeat</keyword>
<evidence type="ECO:0000313" key="4">
    <source>
        <dbReference type="EMBL" id="HIP16789.1"/>
    </source>
</evidence>
<dbReference type="SUPFAM" id="SSF110849">
    <property type="entry name" value="ParB/Sulfiredoxin"/>
    <property type="match status" value="1"/>
</dbReference>
<evidence type="ECO:0000256" key="1">
    <source>
        <dbReference type="ARBA" id="ARBA00022737"/>
    </source>
</evidence>
<dbReference type="EMBL" id="DQSV01000012">
    <property type="protein sequence ID" value="HIP16789.1"/>
    <property type="molecule type" value="Genomic_DNA"/>
</dbReference>
<proteinExistence type="predicted"/>
<evidence type="ECO:0000256" key="2">
    <source>
        <dbReference type="PROSITE-ProRule" id="PRU00703"/>
    </source>
</evidence>
<dbReference type="PANTHER" id="PTHR48108:SF35">
    <property type="entry name" value="ZINC METALLOPROTEASE MJ0392"/>
    <property type="match status" value="1"/>
</dbReference>
<dbReference type="SMART" id="SM00116">
    <property type="entry name" value="CBS"/>
    <property type="match status" value="2"/>
</dbReference>